<dbReference type="InterPro" id="IPR015860">
    <property type="entry name" value="ABC_transpr_TagH-like"/>
</dbReference>
<evidence type="ECO:0000256" key="1">
    <source>
        <dbReference type="ARBA" id="ARBA00005417"/>
    </source>
</evidence>
<dbReference type="Pfam" id="PF00005">
    <property type="entry name" value="ABC_tran"/>
    <property type="match status" value="1"/>
</dbReference>
<dbReference type="Proteomes" id="UP000249248">
    <property type="component" value="Unassembled WGS sequence"/>
</dbReference>
<protein>
    <submittedName>
        <fullName evidence="6">ABC transporter ATP-binding protein</fullName>
    </submittedName>
</protein>
<dbReference type="PROSITE" id="PS50893">
    <property type="entry name" value="ABC_TRANSPORTER_2"/>
    <property type="match status" value="1"/>
</dbReference>
<dbReference type="SUPFAM" id="SSF52540">
    <property type="entry name" value="P-loop containing nucleoside triphosphate hydrolases"/>
    <property type="match status" value="1"/>
</dbReference>
<dbReference type="GO" id="GO:0016020">
    <property type="term" value="C:membrane"/>
    <property type="evidence" value="ECO:0007669"/>
    <property type="project" value="InterPro"/>
</dbReference>
<evidence type="ECO:0000313" key="7">
    <source>
        <dbReference type="Proteomes" id="UP000249248"/>
    </source>
</evidence>
<comment type="similarity">
    <text evidence="1">Belongs to the ABC transporter superfamily.</text>
</comment>
<reference evidence="6 7" key="1">
    <citation type="submission" date="2018-06" db="EMBL/GenBank/DDBJ databases">
        <title>The draft genome sequence of Crocinitomix sp. SM1701.</title>
        <authorList>
            <person name="Zhang X."/>
        </authorList>
    </citation>
    <scope>NUCLEOTIDE SEQUENCE [LARGE SCALE GENOMIC DNA]</scope>
    <source>
        <strain evidence="6 7">SM1701</strain>
    </source>
</reference>
<dbReference type="OrthoDB" id="9801987at2"/>
<dbReference type="PANTHER" id="PTHR46743">
    <property type="entry name" value="TEICHOIC ACIDS EXPORT ATP-BINDING PROTEIN TAGH"/>
    <property type="match status" value="1"/>
</dbReference>
<keyword evidence="3" id="KW-0547">Nucleotide-binding</keyword>
<dbReference type="AlphaFoldDB" id="A0A2W1N344"/>
<gene>
    <name evidence="6" type="ORF">DNU06_00215</name>
</gene>
<evidence type="ECO:0000256" key="2">
    <source>
        <dbReference type="ARBA" id="ARBA00022448"/>
    </source>
</evidence>
<dbReference type="InterPro" id="IPR050683">
    <property type="entry name" value="Bact_Polysacc_Export_ATP-bd"/>
</dbReference>
<dbReference type="GO" id="GO:0140359">
    <property type="term" value="F:ABC-type transporter activity"/>
    <property type="evidence" value="ECO:0007669"/>
    <property type="project" value="InterPro"/>
</dbReference>
<dbReference type="InterPro" id="IPR003439">
    <property type="entry name" value="ABC_transporter-like_ATP-bd"/>
</dbReference>
<evidence type="ECO:0000256" key="3">
    <source>
        <dbReference type="ARBA" id="ARBA00022741"/>
    </source>
</evidence>
<name>A0A2W1N344_9FLAO</name>
<dbReference type="PANTHER" id="PTHR46743:SF2">
    <property type="entry name" value="TEICHOIC ACIDS EXPORT ATP-BINDING PROTEIN TAGH"/>
    <property type="match status" value="1"/>
</dbReference>
<keyword evidence="7" id="KW-1185">Reference proteome</keyword>
<dbReference type="InterPro" id="IPR017871">
    <property type="entry name" value="ABC_transporter-like_CS"/>
</dbReference>
<evidence type="ECO:0000259" key="5">
    <source>
        <dbReference type="PROSITE" id="PS50893"/>
    </source>
</evidence>
<organism evidence="6 7">
    <name type="scientific">Putridiphycobacter roseus</name>
    <dbReference type="NCBI Taxonomy" id="2219161"/>
    <lineage>
        <taxon>Bacteria</taxon>
        <taxon>Pseudomonadati</taxon>
        <taxon>Bacteroidota</taxon>
        <taxon>Flavobacteriia</taxon>
        <taxon>Flavobacteriales</taxon>
        <taxon>Crocinitomicaceae</taxon>
        <taxon>Putridiphycobacter</taxon>
    </lineage>
</organism>
<proteinExistence type="inferred from homology"/>
<dbReference type="CDD" id="cd03220">
    <property type="entry name" value="ABC_KpsT_Wzt"/>
    <property type="match status" value="1"/>
</dbReference>
<feature type="domain" description="ABC transporter" evidence="5">
    <location>
        <begin position="49"/>
        <end position="268"/>
    </location>
</feature>
<dbReference type="Gene3D" id="3.40.50.300">
    <property type="entry name" value="P-loop containing nucleotide triphosphate hydrolases"/>
    <property type="match status" value="1"/>
</dbReference>
<keyword evidence="2" id="KW-0813">Transport</keyword>
<sequence length="402" mass="44618">MGRIALKTSNLSKQYRLGQVGTGTISHDLNRFFSKLRGKEDPYLQVTGLNDRSVKNDSDYIWALKDVSFEVEEGDVLGIIGKNGAGKSTLLKLLSRITSPTQGSIQYNGRITSLLEVGTGFHQELTGRENIYLNGAILGMSKKEISKNLDEIISFSGCSKYIDTPVKRYSSGMIVRLGFSVAAHLESEMLIVDEVLAVGDVEFQKKCIGKMQDISGTGRTVLFVSHNMNSVEQLCNKAILLENGTIVSEGKTTDIIREYQASNVVENYKLNKNKQNQSAYFEEIEARHEGSKLIISAQVISQESIRNLTCGFLLKDNWNQKVGTIFERINLDQTKNKVEVVIDISNLLAGSYQIDGSLFVPKVINYEYIENGVSIEINNGNSNIYEGQNIGAMKLNAKWSVN</sequence>
<dbReference type="InterPro" id="IPR003593">
    <property type="entry name" value="AAA+_ATPase"/>
</dbReference>
<dbReference type="PROSITE" id="PS00211">
    <property type="entry name" value="ABC_TRANSPORTER_1"/>
    <property type="match status" value="1"/>
</dbReference>
<keyword evidence="4 6" id="KW-0067">ATP-binding</keyword>
<dbReference type="SMART" id="SM00382">
    <property type="entry name" value="AAA"/>
    <property type="match status" value="1"/>
</dbReference>
<dbReference type="GO" id="GO:0016887">
    <property type="term" value="F:ATP hydrolysis activity"/>
    <property type="evidence" value="ECO:0007669"/>
    <property type="project" value="InterPro"/>
</dbReference>
<dbReference type="GO" id="GO:0005524">
    <property type="term" value="F:ATP binding"/>
    <property type="evidence" value="ECO:0007669"/>
    <property type="project" value="UniProtKB-KW"/>
</dbReference>
<evidence type="ECO:0000256" key="4">
    <source>
        <dbReference type="ARBA" id="ARBA00022840"/>
    </source>
</evidence>
<accession>A0A2W1N344</accession>
<dbReference type="RefSeq" id="WP_111061195.1">
    <property type="nucleotide sequence ID" value="NZ_JBHUCU010000007.1"/>
</dbReference>
<comment type="caution">
    <text evidence="6">The sequence shown here is derived from an EMBL/GenBank/DDBJ whole genome shotgun (WGS) entry which is preliminary data.</text>
</comment>
<dbReference type="EMBL" id="QKSB01000001">
    <property type="protein sequence ID" value="PZE18294.1"/>
    <property type="molecule type" value="Genomic_DNA"/>
</dbReference>
<evidence type="ECO:0000313" key="6">
    <source>
        <dbReference type="EMBL" id="PZE18294.1"/>
    </source>
</evidence>
<dbReference type="InterPro" id="IPR027417">
    <property type="entry name" value="P-loop_NTPase"/>
</dbReference>